<dbReference type="HAMAP" id="MF_00087">
    <property type="entry name" value="Glu_tRNA_reductase"/>
    <property type="match status" value="1"/>
</dbReference>
<evidence type="ECO:0000259" key="8">
    <source>
        <dbReference type="Pfam" id="PF00745"/>
    </source>
</evidence>
<dbReference type="InterPro" id="IPR015895">
    <property type="entry name" value="4pyrrol_synth_GluRdtase_N"/>
</dbReference>
<accession>A0A6J6JG90</accession>
<dbReference type="InterPro" id="IPR036291">
    <property type="entry name" value="NAD(P)-bd_dom_sf"/>
</dbReference>
<evidence type="ECO:0000256" key="1">
    <source>
        <dbReference type="ARBA" id="ARBA00005059"/>
    </source>
</evidence>
<evidence type="ECO:0000256" key="6">
    <source>
        <dbReference type="ARBA" id="ARBA00023244"/>
    </source>
</evidence>
<evidence type="ECO:0000313" key="11">
    <source>
        <dbReference type="EMBL" id="CAB4607544.1"/>
    </source>
</evidence>
<dbReference type="FunFam" id="3.40.50.720:FF:000031">
    <property type="entry name" value="Glutamyl-tRNA reductase"/>
    <property type="match status" value="1"/>
</dbReference>
<dbReference type="PANTHER" id="PTHR43013">
    <property type="entry name" value="GLUTAMYL-TRNA REDUCTASE"/>
    <property type="match status" value="1"/>
</dbReference>
<proteinExistence type="inferred from homology"/>
<dbReference type="EMBL" id="CAEZZV010000014">
    <property type="protein sequence ID" value="CAB4769637.1"/>
    <property type="molecule type" value="Genomic_DNA"/>
</dbReference>
<evidence type="ECO:0000256" key="4">
    <source>
        <dbReference type="ARBA" id="ARBA00022857"/>
    </source>
</evidence>
<keyword evidence="5" id="KW-0560">Oxidoreductase</keyword>
<feature type="domain" description="Quinate/shikimate 5-dehydrogenase/glutamyl-tRNA reductase" evidence="9">
    <location>
        <begin position="196"/>
        <end position="328"/>
    </location>
</feature>
<dbReference type="PROSITE" id="PS00747">
    <property type="entry name" value="GLUTR"/>
    <property type="match status" value="1"/>
</dbReference>
<dbReference type="InterPro" id="IPR000343">
    <property type="entry name" value="4pyrrol_synth_GluRdtase"/>
</dbReference>
<dbReference type="NCBIfam" id="NF000744">
    <property type="entry name" value="PRK00045.1-3"/>
    <property type="match status" value="1"/>
</dbReference>
<keyword evidence="4" id="KW-0521">NADP</keyword>
<keyword evidence="6" id="KW-0627">Porphyrin biosynthesis</keyword>
<dbReference type="InterPro" id="IPR036453">
    <property type="entry name" value="GluRdtase_dimer_dom_sf"/>
</dbReference>
<evidence type="ECO:0000256" key="2">
    <source>
        <dbReference type="ARBA" id="ARBA00005916"/>
    </source>
</evidence>
<comment type="catalytic activity">
    <reaction evidence="7">
        <text>(S)-4-amino-5-oxopentanoate + tRNA(Glu) + NADP(+) = L-glutamyl-tRNA(Glu) + NADPH + H(+)</text>
        <dbReference type="Rhea" id="RHEA:12344"/>
        <dbReference type="Rhea" id="RHEA-COMP:9663"/>
        <dbReference type="Rhea" id="RHEA-COMP:9680"/>
        <dbReference type="ChEBI" id="CHEBI:15378"/>
        <dbReference type="ChEBI" id="CHEBI:57501"/>
        <dbReference type="ChEBI" id="CHEBI:57783"/>
        <dbReference type="ChEBI" id="CHEBI:58349"/>
        <dbReference type="ChEBI" id="CHEBI:78442"/>
        <dbReference type="ChEBI" id="CHEBI:78520"/>
        <dbReference type="EC" id="1.2.1.70"/>
    </reaction>
</comment>
<dbReference type="Pfam" id="PF00745">
    <property type="entry name" value="GlutR_dimer"/>
    <property type="match status" value="1"/>
</dbReference>
<dbReference type="NCBIfam" id="TIGR01035">
    <property type="entry name" value="hemA"/>
    <property type="match status" value="1"/>
</dbReference>
<dbReference type="EMBL" id="CAEZUK010000208">
    <property type="protein sequence ID" value="CAB4607544.1"/>
    <property type="molecule type" value="Genomic_DNA"/>
</dbReference>
<dbReference type="GO" id="GO:0019353">
    <property type="term" value="P:protoporphyrinogen IX biosynthetic process from glutamate"/>
    <property type="evidence" value="ECO:0007669"/>
    <property type="project" value="TreeGrafter"/>
</dbReference>
<sequence>MATSFTEECQCIGQIKGLRDRVTVVSIVVFGVNHRTGPLALLERVTIADDAIAKTVHGLMARPNIREVVVLSTCNRTEVYAVAEKFHGAYGDLRDFFCELGGFSAEELTPHVYSQHDDAAISHLFEVAAGLDSAVVGESEILGQVRSAWERSQHEGGSLSTLNLLFRHAIETGKRARTETSIGRHTASVSQAAVDMARENLGTVEGLTVLVVGAGDMGEGVTIAMADAGISQVLVTNRTIAKAQALADRVSGSVIEFYRLAETLTQADVVVTCTGAGTTVVDVEMVSKAMQQRASRPLFIVDIAVPRDVESDVATIDGVTLLDLDNLRDWAARGQALRAAEAQAVRNIVAEELERFTLELTARQAAPLVALLHARAEVVRLSEIDRLQKKLSSLSDEQQQAVDALTKGIVAKLLHDMSVRLKDDAGTPRGERNSAAVRDLFDLS</sequence>
<dbReference type="UniPathway" id="UPA00251">
    <property type="reaction ID" value="UER00316"/>
</dbReference>
<dbReference type="InterPro" id="IPR006151">
    <property type="entry name" value="Shikm_DH/Glu-tRNA_Rdtase"/>
</dbReference>
<dbReference type="GO" id="GO:0008883">
    <property type="term" value="F:glutamyl-tRNA reductase activity"/>
    <property type="evidence" value="ECO:0007669"/>
    <property type="project" value="UniProtKB-EC"/>
</dbReference>
<dbReference type="PANTHER" id="PTHR43013:SF1">
    <property type="entry name" value="GLUTAMYL-TRNA REDUCTASE"/>
    <property type="match status" value="1"/>
</dbReference>
<dbReference type="EMBL" id="CAEZVL010000160">
    <property type="protein sequence ID" value="CAB4636172.1"/>
    <property type="molecule type" value="Genomic_DNA"/>
</dbReference>
<evidence type="ECO:0000259" key="10">
    <source>
        <dbReference type="Pfam" id="PF05201"/>
    </source>
</evidence>
<dbReference type="GO" id="GO:0050661">
    <property type="term" value="F:NADP binding"/>
    <property type="evidence" value="ECO:0007669"/>
    <property type="project" value="InterPro"/>
</dbReference>
<dbReference type="Gene3D" id="3.30.460.30">
    <property type="entry name" value="Glutamyl-tRNA reductase, N-terminal domain"/>
    <property type="match status" value="1"/>
</dbReference>
<name>A0A6J6JG90_9ZZZZ</name>
<comment type="similarity">
    <text evidence="2">Belongs to the glutamyl-tRNA reductase family.</text>
</comment>
<dbReference type="InterPro" id="IPR015896">
    <property type="entry name" value="4pyrrol_synth_GluRdtase_dimer"/>
</dbReference>
<dbReference type="CDD" id="cd05213">
    <property type="entry name" value="NAD_bind_Glutamyl_tRNA_reduct"/>
    <property type="match status" value="1"/>
</dbReference>
<dbReference type="InterPro" id="IPR018214">
    <property type="entry name" value="GluRdtase_CS"/>
</dbReference>
<dbReference type="Gene3D" id="3.40.50.720">
    <property type="entry name" value="NAD(P)-binding Rossmann-like Domain"/>
    <property type="match status" value="1"/>
</dbReference>
<dbReference type="EC" id="1.2.1.70" evidence="3"/>
<dbReference type="SUPFAM" id="SSF69742">
    <property type="entry name" value="Glutamyl tRNA-reductase catalytic, N-terminal domain"/>
    <property type="match status" value="1"/>
</dbReference>
<protein>
    <recommendedName>
        <fullName evidence="3">glutamyl-tRNA reductase</fullName>
        <ecNumber evidence="3">1.2.1.70</ecNumber>
    </recommendedName>
</protein>
<dbReference type="AlphaFoldDB" id="A0A6J6JG90"/>
<gene>
    <name evidence="11" type="ORF">UFOPK1820_01147</name>
    <name evidence="12" type="ORF">UFOPK1960_00992</name>
    <name evidence="13" type="ORF">UFOPK2921_00186</name>
</gene>
<dbReference type="PIRSF" id="PIRSF000445">
    <property type="entry name" value="4pyrrol_synth_GluRdtase"/>
    <property type="match status" value="1"/>
</dbReference>
<feature type="domain" description="Tetrapyrrole biosynthesis glutamyl-tRNA reductase dimerisation" evidence="8">
    <location>
        <begin position="345"/>
        <end position="443"/>
    </location>
</feature>
<comment type="pathway">
    <text evidence="1">Porphyrin-containing compound metabolism; protoporphyrin-IX biosynthesis; 5-aminolevulinate from L-glutamyl-tRNA(Glu): step 1/2.</text>
</comment>
<dbReference type="Pfam" id="PF05201">
    <property type="entry name" value="GlutR_N"/>
    <property type="match status" value="1"/>
</dbReference>
<dbReference type="SUPFAM" id="SSF69075">
    <property type="entry name" value="Glutamyl tRNA-reductase dimerization domain"/>
    <property type="match status" value="1"/>
</dbReference>
<dbReference type="Pfam" id="PF01488">
    <property type="entry name" value="Shikimate_DH"/>
    <property type="match status" value="1"/>
</dbReference>
<dbReference type="FunFam" id="3.30.460.30:FF:000001">
    <property type="entry name" value="Glutamyl-tRNA reductase"/>
    <property type="match status" value="1"/>
</dbReference>
<evidence type="ECO:0000256" key="3">
    <source>
        <dbReference type="ARBA" id="ARBA00012970"/>
    </source>
</evidence>
<evidence type="ECO:0000259" key="9">
    <source>
        <dbReference type="Pfam" id="PF01488"/>
    </source>
</evidence>
<organism evidence="12">
    <name type="scientific">freshwater metagenome</name>
    <dbReference type="NCBI Taxonomy" id="449393"/>
    <lineage>
        <taxon>unclassified sequences</taxon>
        <taxon>metagenomes</taxon>
        <taxon>ecological metagenomes</taxon>
    </lineage>
</organism>
<dbReference type="SUPFAM" id="SSF51735">
    <property type="entry name" value="NAD(P)-binding Rossmann-fold domains"/>
    <property type="match status" value="1"/>
</dbReference>
<feature type="domain" description="Glutamyl-tRNA reductase N-terminal" evidence="10">
    <location>
        <begin position="31"/>
        <end position="180"/>
    </location>
</feature>
<evidence type="ECO:0000256" key="7">
    <source>
        <dbReference type="ARBA" id="ARBA00047464"/>
    </source>
</evidence>
<reference evidence="12" key="1">
    <citation type="submission" date="2020-05" db="EMBL/GenBank/DDBJ databases">
        <authorList>
            <person name="Chiriac C."/>
            <person name="Salcher M."/>
            <person name="Ghai R."/>
            <person name="Kavagutti S V."/>
        </authorList>
    </citation>
    <scope>NUCLEOTIDE SEQUENCE</scope>
</reference>
<evidence type="ECO:0000313" key="12">
    <source>
        <dbReference type="EMBL" id="CAB4636172.1"/>
    </source>
</evidence>
<dbReference type="InterPro" id="IPR036343">
    <property type="entry name" value="GluRdtase_N_sf"/>
</dbReference>
<evidence type="ECO:0000313" key="13">
    <source>
        <dbReference type="EMBL" id="CAB4769637.1"/>
    </source>
</evidence>
<evidence type="ECO:0000256" key="5">
    <source>
        <dbReference type="ARBA" id="ARBA00023002"/>
    </source>
</evidence>